<evidence type="ECO:0000256" key="4">
    <source>
        <dbReference type="ARBA" id="ARBA00022989"/>
    </source>
</evidence>
<evidence type="ECO:0000313" key="8">
    <source>
        <dbReference type="Proteomes" id="UP000252517"/>
    </source>
</evidence>
<dbReference type="Proteomes" id="UP000252517">
    <property type="component" value="Unassembled WGS sequence"/>
</dbReference>
<evidence type="ECO:0000256" key="6">
    <source>
        <dbReference type="SAM" id="Phobius"/>
    </source>
</evidence>
<evidence type="ECO:0000256" key="3">
    <source>
        <dbReference type="ARBA" id="ARBA00022692"/>
    </source>
</evidence>
<sequence>MRGPASGLNFGLIAALAAFIAIMLLPTPEGLPIAGQRMLAIFIFAVIIWITEAIDFAVSAIVIAAMMAVALGLSPDVSNTDTLLGTSKALGTAITGFSSRALILVAAALLLSAAMTLTGLDRRIAMIVLSKVGASVSHIVIGSIVVATLLAFLVPSATARAAAVIPIMMGIVATFGAGKQSRFAGLLIMTTVQAVSIWNVGIKTAAAQNMVAVGFLQRTLGLDITWLDWFVAAAPFSLLMSAALYFVMMRMMPPEHETVPGGRESVAAALKEIGPMTGAEKRLLSVSLLLVFCWATEGVLHHFDSATLTVLAVTFLLLPGVGVMSWKQANAKFPWGTIVLFGVGISLGSALLSTGAASWLAKSAVDMFGLSGFGTLGIVAVLGGFLIVIHLGFASATALASSMIPIIIAVLQQMDSGSVNVFGTTILLQFVVSFGFILPVNSPQGMVAHGTDTFAVKDFVRTGLVLTVIAYMLTLVFTATYWKWLGLA</sequence>
<feature type="transmembrane region" description="Helical" evidence="6">
    <location>
        <begin position="420"/>
        <end position="438"/>
    </location>
</feature>
<feature type="transmembrane region" description="Helical" evidence="6">
    <location>
        <begin position="459"/>
        <end position="482"/>
    </location>
</feature>
<name>A0A367XF73_9PROT</name>
<comment type="subcellular location">
    <subcellularLocation>
        <location evidence="1">Membrane</location>
        <topology evidence="1">Multi-pass membrane protein</topology>
    </subcellularLocation>
</comment>
<evidence type="ECO:0000313" key="7">
    <source>
        <dbReference type="EMBL" id="RCK52314.1"/>
    </source>
</evidence>
<proteinExistence type="inferred from homology"/>
<feature type="transmembrane region" description="Helical" evidence="6">
    <location>
        <begin position="396"/>
        <end position="414"/>
    </location>
</feature>
<dbReference type="GO" id="GO:0005886">
    <property type="term" value="C:plasma membrane"/>
    <property type="evidence" value="ECO:0007669"/>
    <property type="project" value="TreeGrafter"/>
</dbReference>
<feature type="transmembrane region" description="Helical" evidence="6">
    <location>
        <begin position="6"/>
        <end position="26"/>
    </location>
</feature>
<feature type="transmembrane region" description="Helical" evidence="6">
    <location>
        <begin position="184"/>
        <end position="206"/>
    </location>
</feature>
<dbReference type="PIRSF" id="PIRSF002457">
    <property type="entry name" value="DASS"/>
    <property type="match status" value="1"/>
</dbReference>
<feature type="transmembrane region" description="Helical" evidence="6">
    <location>
        <begin position="338"/>
        <end position="361"/>
    </location>
</feature>
<dbReference type="PANTHER" id="PTHR10283:SF82">
    <property type="entry name" value="SOLUTE CARRIER FAMILY 13 MEMBER 2"/>
    <property type="match status" value="1"/>
</dbReference>
<keyword evidence="5 6" id="KW-0472">Membrane</keyword>
<dbReference type="InterPro" id="IPR001898">
    <property type="entry name" value="SLC13A/DASS"/>
</dbReference>
<reference evidence="7 8" key="1">
    <citation type="submission" date="2014-07" db="EMBL/GenBank/DDBJ databases">
        <title>Draft genome sequence of Thalassospira profundimaris S25-3-2.</title>
        <authorList>
            <person name="Lai Q."/>
            <person name="Shao Z."/>
        </authorList>
    </citation>
    <scope>NUCLEOTIDE SEQUENCE [LARGE SCALE GENOMIC DNA]</scope>
    <source>
        <strain evidence="7 8">S25-3-2</strain>
    </source>
</reference>
<dbReference type="NCBIfam" id="TIGR00785">
    <property type="entry name" value="dass"/>
    <property type="match status" value="1"/>
</dbReference>
<accession>A0A367XF73</accession>
<dbReference type="Pfam" id="PF00939">
    <property type="entry name" value="Na_sulph_symp"/>
    <property type="match status" value="1"/>
</dbReference>
<feature type="transmembrane region" description="Helical" evidence="6">
    <location>
        <begin position="159"/>
        <end position="177"/>
    </location>
</feature>
<gene>
    <name evidence="7" type="ORF">TH25_07350</name>
</gene>
<feature type="transmembrane region" description="Helical" evidence="6">
    <location>
        <begin position="306"/>
        <end position="326"/>
    </location>
</feature>
<dbReference type="EMBL" id="JPWH01000004">
    <property type="protein sequence ID" value="RCK52314.1"/>
    <property type="molecule type" value="Genomic_DNA"/>
</dbReference>
<organism evidence="7 8">
    <name type="scientific">Thalassospira profundimaris</name>
    <dbReference type="NCBI Taxonomy" id="502049"/>
    <lineage>
        <taxon>Bacteria</taxon>
        <taxon>Pseudomonadati</taxon>
        <taxon>Pseudomonadota</taxon>
        <taxon>Alphaproteobacteria</taxon>
        <taxon>Rhodospirillales</taxon>
        <taxon>Thalassospiraceae</taxon>
        <taxon>Thalassospira</taxon>
    </lineage>
</organism>
<dbReference type="PANTHER" id="PTHR10283">
    <property type="entry name" value="SOLUTE CARRIER FAMILY 13 MEMBER"/>
    <property type="match status" value="1"/>
</dbReference>
<evidence type="ECO:0000256" key="5">
    <source>
        <dbReference type="ARBA" id="ARBA00023136"/>
    </source>
</evidence>
<dbReference type="GO" id="GO:1905039">
    <property type="term" value="P:carboxylic acid transmembrane transport"/>
    <property type="evidence" value="ECO:0007669"/>
    <property type="project" value="UniProtKB-ARBA"/>
</dbReference>
<dbReference type="InterPro" id="IPR030676">
    <property type="entry name" value="CitT-rel"/>
</dbReference>
<keyword evidence="4 6" id="KW-1133">Transmembrane helix</keyword>
<evidence type="ECO:0000256" key="2">
    <source>
        <dbReference type="ARBA" id="ARBA00007349"/>
    </source>
</evidence>
<comment type="similarity">
    <text evidence="2">Belongs to the SLC13A/DASS transporter (TC 2.A.47) family. DIT1 subfamily.</text>
</comment>
<dbReference type="GO" id="GO:0008514">
    <property type="term" value="F:organic anion transmembrane transporter activity"/>
    <property type="evidence" value="ECO:0007669"/>
    <property type="project" value="UniProtKB-ARBA"/>
</dbReference>
<dbReference type="AlphaFoldDB" id="A0A367XF73"/>
<keyword evidence="3 6" id="KW-0812">Transmembrane</keyword>
<feature type="transmembrane region" description="Helical" evidence="6">
    <location>
        <begin position="132"/>
        <end position="153"/>
    </location>
</feature>
<comment type="caution">
    <text evidence="7">The sequence shown here is derived from an EMBL/GenBank/DDBJ whole genome shotgun (WGS) entry which is preliminary data.</text>
</comment>
<evidence type="ECO:0000256" key="1">
    <source>
        <dbReference type="ARBA" id="ARBA00004141"/>
    </source>
</evidence>
<protein>
    <submittedName>
        <fullName evidence="7">Membrane protein</fullName>
    </submittedName>
</protein>
<feature type="transmembrane region" description="Helical" evidence="6">
    <location>
        <begin position="38"/>
        <end position="71"/>
    </location>
</feature>
<feature type="transmembrane region" description="Helical" evidence="6">
    <location>
        <begin position="367"/>
        <end position="389"/>
    </location>
</feature>
<feature type="transmembrane region" description="Helical" evidence="6">
    <location>
        <begin position="226"/>
        <end position="247"/>
    </location>
</feature>